<organism evidence="2 3">
    <name type="scientific">Aldrovandia affinis</name>
    <dbReference type="NCBI Taxonomy" id="143900"/>
    <lineage>
        <taxon>Eukaryota</taxon>
        <taxon>Metazoa</taxon>
        <taxon>Chordata</taxon>
        <taxon>Craniata</taxon>
        <taxon>Vertebrata</taxon>
        <taxon>Euteleostomi</taxon>
        <taxon>Actinopterygii</taxon>
        <taxon>Neopterygii</taxon>
        <taxon>Teleostei</taxon>
        <taxon>Notacanthiformes</taxon>
        <taxon>Halosauridae</taxon>
        <taxon>Aldrovandia</taxon>
    </lineage>
</organism>
<proteinExistence type="predicted"/>
<dbReference type="AlphaFoldDB" id="A0AAD7WQL6"/>
<keyword evidence="3" id="KW-1185">Reference proteome</keyword>
<gene>
    <name evidence="2" type="ORF">AAFF_G00312430</name>
</gene>
<feature type="region of interest" description="Disordered" evidence="1">
    <location>
        <begin position="1"/>
        <end position="37"/>
    </location>
</feature>
<sequence>MQCRMASVGQVRGQDQGAVETGGRQTSTSSWGAAQRDVDLQRPVTADPSSVSFTSPHPPRLRAPLNLRALLCRPLFDHSAPRPPRSARLLRFCTTPAR</sequence>
<evidence type="ECO:0000256" key="1">
    <source>
        <dbReference type="SAM" id="MobiDB-lite"/>
    </source>
</evidence>
<dbReference type="Proteomes" id="UP001221898">
    <property type="component" value="Unassembled WGS sequence"/>
</dbReference>
<evidence type="ECO:0000313" key="3">
    <source>
        <dbReference type="Proteomes" id="UP001221898"/>
    </source>
</evidence>
<comment type="caution">
    <text evidence="2">The sequence shown here is derived from an EMBL/GenBank/DDBJ whole genome shotgun (WGS) entry which is preliminary data.</text>
</comment>
<accession>A0AAD7WQL6</accession>
<reference evidence="2" key="1">
    <citation type="journal article" date="2023" name="Science">
        <title>Genome structures resolve the early diversification of teleost fishes.</title>
        <authorList>
            <person name="Parey E."/>
            <person name="Louis A."/>
            <person name="Montfort J."/>
            <person name="Bouchez O."/>
            <person name="Roques C."/>
            <person name="Iampietro C."/>
            <person name="Lluch J."/>
            <person name="Castinel A."/>
            <person name="Donnadieu C."/>
            <person name="Desvignes T."/>
            <person name="Floi Bucao C."/>
            <person name="Jouanno E."/>
            <person name="Wen M."/>
            <person name="Mejri S."/>
            <person name="Dirks R."/>
            <person name="Jansen H."/>
            <person name="Henkel C."/>
            <person name="Chen W.J."/>
            <person name="Zahm M."/>
            <person name="Cabau C."/>
            <person name="Klopp C."/>
            <person name="Thompson A.W."/>
            <person name="Robinson-Rechavi M."/>
            <person name="Braasch I."/>
            <person name="Lecointre G."/>
            <person name="Bobe J."/>
            <person name="Postlethwait J.H."/>
            <person name="Berthelot C."/>
            <person name="Roest Crollius H."/>
            <person name="Guiguen Y."/>
        </authorList>
    </citation>
    <scope>NUCLEOTIDE SEQUENCE</scope>
    <source>
        <strain evidence="2">NC1722</strain>
    </source>
</reference>
<feature type="compositionally biased region" description="Polar residues" evidence="1">
    <location>
        <begin position="23"/>
        <end position="32"/>
    </location>
</feature>
<name>A0AAD7WQL6_9TELE</name>
<evidence type="ECO:0000313" key="2">
    <source>
        <dbReference type="EMBL" id="KAJ8405806.1"/>
    </source>
</evidence>
<protein>
    <submittedName>
        <fullName evidence="2">Uncharacterized protein</fullName>
    </submittedName>
</protein>
<dbReference type="EMBL" id="JAINUG010000046">
    <property type="protein sequence ID" value="KAJ8405806.1"/>
    <property type="molecule type" value="Genomic_DNA"/>
</dbReference>